<dbReference type="InterPro" id="IPR004565">
    <property type="entry name" value="OM_lipoprot_LolB"/>
</dbReference>
<evidence type="ECO:0000256" key="12">
    <source>
        <dbReference type="ARBA" id="ARBA00023288"/>
    </source>
</evidence>
<dbReference type="GO" id="GO:0009279">
    <property type="term" value="C:cell outer membrane"/>
    <property type="evidence" value="ECO:0007669"/>
    <property type="project" value="UniProtKB-SubCell"/>
</dbReference>
<dbReference type="Gene3D" id="2.50.20.10">
    <property type="entry name" value="Lipoprotein localisation LolA/LolB/LppX"/>
    <property type="match status" value="1"/>
</dbReference>
<evidence type="ECO:0000256" key="3">
    <source>
        <dbReference type="ARBA" id="ARBA00011245"/>
    </source>
</evidence>
<dbReference type="GO" id="GO:0015031">
    <property type="term" value="P:protein transport"/>
    <property type="evidence" value="ECO:0007669"/>
    <property type="project" value="UniProtKB-KW"/>
</dbReference>
<feature type="signal peptide" evidence="14">
    <location>
        <begin position="1"/>
        <end position="18"/>
    </location>
</feature>
<evidence type="ECO:0000256" key="14">
    <source>
        <dbReference type="SAM" id="SignalP"/>
    </source>
</evidence>
<keyword evidence="11 13" id="KW-0998">Cell outer membrane</keyword>
<feature type="chain" id="PRO_5016640722" description="Outer-membrane lipoprotein LolB" evidence="14">
    <location>
        <begin position="19"/>
        <end position="209"/>
    </location>
</feature>
<dbReference type="GeneID" id="300133174"/>
<evidence type="ECO:0000256" key="7">
    <source>
        <dbReference type="ARBA" id="ARBA00022927"/>
    </source>
</evidence>
<dbReference type="EMBL" id="UGSP01000001">
    <property type="protein sequence ID" value="SUB23947.1"/>
    <property type="molecule type" value="Genomic_DNA"/>
</dbReference>
<gene>
    <name evidence="13 15" type="primary">lolB</name>
    <name evidence="15" type="ORF">NCTC11297_00962</name>
</gene>
<evidence type="ECO:0000256" key="9">
    <source>
        <dbReference type="ARBA" id="ARBA00023139"/>
    </source>
</evidence>
<dbReference type="InterPro" id="IPR029046">
    <property type="entry name" value="LolA/LolB/LppX"/>
</dbReference>
<evidence type="ECO:0000313" key="15">
    <source>
        <dbReference type="EMBL" id="SUB23947.1"/>
    </source>
</evidence>
<keyword evidence="6 13" id="KW-0732">Signal</keyword>
<keyword evidence="10 13" id="KW-0143">Chaperone</keyword>
<evidence type="ECO:0000313" key="16">
    <source>
        <dbReference type="Proteomes" id="UP000255098"/>
    </source>
</evidence>
<accession>A0A379AQH3</accession>
<dbReference type="NCBIfam" id="TIGR00548">
    <property type="entry name" value="lolB"/>
    <property type="match status" value="1"/>
</dbReference>
<dbReference type="SUPFAM" id="SSF89392">
    <property type="entry name" value="Prokaryotic lipoproteins and lipoprotein localization factors"/>
    <property type="match status" value="1"/>
</dbReference>
<dbReference type="Proteomes" id="UP000255098">
    <property type="component" value="Unassembled WGS sequence"/>
</dbReference>
<keyword evidence="9 13" id="KW-0564">Palmitate</keyword>
<keyword evidence="5 13" id="KW-0813">Transport</keyword>
<protein>
    <recommendedName>
        <fullName evidence="4 13">Outer-membrane lipoprotein LolB</fullName>
    </recommendedName>
</protein>
<evidence type="ECO:0000256" key="5">
    <source>
        <dbReference type="ARBA" id="ARBA00022448"/>
    </source>
</evidence>
<sequence length="209" mass="24073">MKLLKTLFIPLFISLLLAGCALDIDDNRPANVQYIEKNDRTWQQHLQQIQQISAYQAEGQIGYISAKQRFSTAFDWQYQNPKAYTLVLSSALSSSKLTFKMHAQGLTISDEKGRQRSAKDAQALLREIIGMDIPLTQLATWLKGEPNNQQDYNVGENHLLANFTYTVNGEQWTVDYLNYHQDRSPALPRDILLKNDAQTLKIRVNHWKY</sequence>
<proteinExistence type="inferred from homology"/>
<keyword evidence="8 13" id="KW-0472">Membrane</keyword>
<keyword evidence="12 13" id="KW-0449">Lipoprotein</keyword>
<comment type="subunit">
    <text evidence="3 13">Monomer.</text>
</comment>
<dbReference type="HAMAP" id="MF_00233">
    <property type="entry name" value="LolB"/>
    <property type="match status" value="1"/>
</dbReference>
<dbReference type="PROSITE" id="PS51257">
    <property type="entry name" value="PROKAR_LIPOPROTEIN"/>
    <property type="match status" value="1"/>
</dbReference>
<keyword evidence="16" id="KW-1185">Reference proteome</keyword>
<name>A0A379AQH3_AVIAV</name>
<dbReference type="Pfam" id="PF03550">
    <property type="entry name" value="LolB"/>
    <property type="match status" value="1"/>
</dbReference>
<keyword evidence="7 13" id="KW-0653">Protein transport</keyword>
<organism evidence="15 16">
    <name type="scientific">Avibacterium avium</name>
    <name type="common">Pasteurella avium</name>
    <dbReference type="NCBI Taxonomy" id="751"/>
    <lineage>
        <taxon>Bacteria</taxon>
        <taxon>Pseudomonadati</taxon>
        <taxon>Pseudomonadota</taxon>
        <taxon>Gammaproteobacteria</taxon>
        <taxon>Pasteurellales</taxon>
        <taxon>Pasteurellaceae</taxon>
        <taxon>Avibacterium</taxon>
    </lineage>
</organism>
<comment type="subcellular location">
    <subcellularLocation>
        <location evidence="1 13">Cell outer membrane</location>
        <topology evidence="1 13">Lipid-anchor</topology>
    </subcellularLocation>
</comment>
<dbReference type="GO" id="GO:0044874">
    <property type="term" value="P:lipoprotein localization to outer membrane"/>
    <property type="evidence" value="ECO:0007669"/>
    <property type="project" value="UniProtKB-UniRule"/>
</dbReference>
<reference evidence="15 16" key="1">
    <citation type="submission" date="2018-06" db="EMBL/GenBank/DDBJ databases">
        <authorList>
            <consortium name="Pathogen Informatics"/>
            <person name="Doyle S."/>
        </authorList>
    </citation>
    <scope>NUCLEOTIDE SEQUENCE [LARGE SCALE GENOMIC DNA]</scope>
    <source>
        <strain evidence="16">NCTC 11297</strain>
    </source>
</reference>
<evidence type="ECO:0000256" key="10">
    <source>
        <dbReference type="ARBA" id="ARBA00023186"/>
    </source>
</evidence>
<evidence type="ECO:0000256" key="8">
    <source>
        <dbReference type="ARBA" id="ARBA00023136"/>
    </source>
</evidence>
<dbReference type="CDD" id="cd16326">
    <property type="entry name" value="LolB"/>
    <property type="match status" value="1"/>
</dbReference>
<evidence type="ECO:0000256" key="2">
    <source>
        <dbReference type="ARBA" id="ARBA00009696"/>
    </source>
</evidence>
<evidence type="ECO:0000256" key="11">
    <source>
        <dbReference type="ARBA" id="ARBA00023237"/>
    </source>
</evidence>
<evidence type="ECO:0000256" key="4">
    <source>
        <dbReference type="ARBA" id="ARBA00016202"/>
    </source>
</evidence>
<comment type="function">
    <text evidence="13">Plays a critical role in the incorporation of lipoproteins in the outer membrane after they are released by the LolA protein.</text>
</comment>
<evidence type="ECO:0000256" key="6">
    <source>
        <dbReference type="ARBA" id="ARBA00022729"/>
    </source>
</evidence>
<evidence type="ECO:0000256" key="13">
    <source>
        <dbReference type="HAMAP-Rule" id="MF_00233"/>
    </source>
</evidence>
<evidence type="ECO:0000256" key="1">
    <source>
        <dbReference type="ARBA" id="ARBA00004459"/>
    </source>
</evidence>
<dbReference type="RefSeq" id="WP_115249225.1">
    <property type="nucleotide sequence ID" value="NZ_JBMMEG010000004.1"/>
</dbReference>
<comment type="similarity">
    <text evidence="2 13">Belongs to the LolB family.</text>
</comment>
<dbReference type="AlphaFoldDB" id="A0A379AQH3"/>